<reference evidence="2 3" key="1">
    <citation type="submission" date="2016-11" db="EMBL/GenBank/DDBJ databases">
        <title>Study of marine rhodopsin-containing bacteria.</title>
        <authorList>
            <person name="Yoshizawa S."/>
            <person name="Kumagai Y."/>
            <person name="Kogure K."/>
        </authorList>
    </citation>
    <scope>NUCLEOTIDE SEQUENCE [LARGE SCALE GENOMIC DNA]</scope>
    <source>
        <strain evidence="2 3">SG-29</strain>
    </source>
</reference>
<feature type="chain" id="PRO_5012921085" description="Outer membrane protein beta-barrel domain-containing protein" evidence="1">
    <location>
        <begin position="18"/>
        <end position="190"/>
    </location>
</feature>
<proteinExistence type="predicted"/>
<feature type="signal peptide" evidence="1">
    <location>
        <begin position="1"/>
        <end position="17"/>
    </location>
</feature>
<sequence>MRYLILLAALLASGATAQIPIPFDAVTLSVGPSSGFEGSAGIAEIRGRIPVASVVSIEPSFGVGLEGAYDYTSCGIIDCFEGRTSPRLGYSAGAALTARAPEAWLPGPLADAHVGIIGQLHVGQYYDERVRYGFEVGAATHLSSSLTLGVDVQAVRYSDWDPIRTFERQGGTDVRSSIAPVVRLGYALGR</sequence>
<organism evidence="2 3">
    <name type="scientific">Rubricoccus marinus</name>
    <dbReference type="NCBI Taxonomy" id="716817"/>
    <lineage>
        <taxon>Bacteria</taxon>
        <taxon>Pseudomonadati</taxon>
        <taxon>Rhodothermota</taxon>
        <taxon>Rhodothermia</taxon>
        <taxon>Rhodothermales</taxon>
        <taxon>Rubricoccaceae</taxon>
        <taxon>Rubricoccus</taxon>
    </lineage>
</organism>
<evidence type="ECO:0000313" key="3">
    <source>
        <dbReference type="Proteomes" id="UP000216446"/>
    </source>
</evidence>
<protein>
    <recommendedName>
        <fullName evidence="4">Outer membrane protein beta-barrel domain-containing protein</fullName>
    </recommendedName>
</protein>
<dbReference type="Proteomes" id="UP000216446">
    <property type="component" value="Unassembled WGS sequence"/>
</dbReference>
<keyword evidence="1" id="KW-0732">Signal</keyword>
<dbReference type="EMBL" id="MQWB01000001">
    <property type="protein sequence ID" value="OZC03630.1"/>
    <property type="molecule type" value="Genomic_DNA"/>
</dbReference>
<dbReference type="InParanoid" id="A0A259U112"/>
<comment type="caution">
    <text evidence="2">The sequence shown here is derived from an EMBL/GenBank/DDBJ whole genome shotgun (WGS) entry which is preliminary data.</text>
</comment>
<evidence type="ECO:0000256" key="1">
    <source>
        <dbReference type="SAM" id="SignalP"/>
    </source>
</evidence>
<gene>
    <name evidence="2" type="ORF">BSZ36_11935</name>
</gene>
<keyword evidence="3" id="KW-1185">Reference proteome</keyword>
<accession>A0A259U112</accession>
<evidence type="ECO:0000313" key="2">
    <source>
        <dbReference type="EMBL" id="OZC03630.1"/>
    </source>
</evidence>
<evidence type="ECO:0008006" key="4">
    <source>
        <dbReference type="Google" id="ProtNLM"/>
    </source>
</evidence>
<dbReference type="AlphaFoldDB" id="A0A259U112"/>
<dbReference type="RefSeq" id="WP_094549210.1">
    <property type="nucleotide sequence ID" value="NZ_MQWB01000001.1"/>
</dbReference>
<name>A0A259U112_9BACT</name>